<organism evidence="1 2">
    <name type="scientific">Lentzea guizhouensis</name>
    <dbReference type="NCBI Taxonomy" id="1586287"/>
    <lineage>
        <taxon>Bacteria</taxon>
        <taxon>Bacillati</taxon>
        <taxon>Actinomycetota</taxon>
        <taxon>Actinomycetes</taxon>
        <taxon>Pseudonocardiales</taxon>
        <taxon>Pseudonocardiaceae</taxon>
        <taxon>Lentzea</taxon>
    </lineage>
</organism>
<evidence type="ECO:0000313" key="1">
    <source>
        <dbReference type="EMBL" id="ANZ39788.1"/>
    </source>
</evidence>
<dbReference type="AlphaFoldDB" id="A0A1B2HPZ6"/>
<evidence type="ECO:0000313" key="2">
    <source>
        <dbReference type="Proteomes" id="UP000093053"/>
    </source>
</evidence>
<dbReference type="STRING" id="1586287.BBK82_30860"/>
<gene>
    <name evidence="1" type="ORF">BBK82_30860</name>
</gene>
<dbReference type="EMBL" id="CP016793">
    <property type="protein sequence ID" value="ANZ39788.1"/>
    <property type="molecule type" value="Genomic_DNA"/>
</dbReference>
<dbReference type="Proteomes" id="UP000093053">
    <property type="component" value="Chromosome"/>
</dbReference>
<keyword evidence="2" id="KW-1185">Reference proteome</keyword>
<protein>
    <submittedName>
        <fullName evidence="1">Uncharacterized protein</fullName>
    </submittedName>
</protein>
<reference evidence="1 2" key="1">
    <citation type="submission" date="2016-07" db="EMBL/GenBank/DDBJ databases">
        <title>Complete genome sequence of the Lentzea guizhouensis DHS C013.</title>
        <authorList>
            <person name="Cao C."/>
        </authorList>
    </citation>
    <scope>NUCLEOTIDE SEQUENCE [LARGE SCALE GENOMIC DNA]</scope>
    <source>
        <strain evidence="1 2">DHS C013</strain>
    </source>
</reference>
<dbReference type="KEGG" id="led:BBK82_30860"/>
<proteinExistence type="predicted"/>
<accession>A0A1B2HPZ6</accession>
<name>A0A1B2HPZ6_9PSEU</name>
<sequence length="75" mass="8161">MNTRRVIQACTAVVLVPLAEQVLRAGQVHLVRIPEEHANGLLAIAFPQLLEVDWTHHCLALVVLAGLLVTHGPAR</sequence>